<dbReference type="InterPro" id="IPR006145">
    <property type="entry name" value="PsdUridine_synth_RsuA/RluA"/>
</dbReference>
<dbReference type="EMBL" id="LN899824">
    <property type="protein sequence ID" value="CUV28425.1"/>
    <property type="molecule type" value="Genomic_DNA"/>
</dbReference>
<dbReference type="InterPro" id="IPR000748">
    <property type="entry name" value="PsdUridine_synth_RsuA/RluB/E/F"/>
</dbReference>
<dbReference type="EMBL" id="CP025741">
    <property type="protein sequence ID" value="AYA47450.1"/>
    <property type="molecule type" value="Genomic_DNA"/>
</dbReference>
<dbReference type="GO" id="GO:0160136">
    <property type="term" value="F:16S rRNA pseudouridine(516) synthase activity"/>
    <property type="evidence" value="ECO:0007669"/>
    <property type="project" value="UniProtKB-EC"/>
</dbReference>
<evidence type="ECO:0000256" key="1">
    <source>
        <dbReference type="ARBA" id="ARBA00008348"/>
    </source>
</evidence>
<dbReference type="EMBL" id="LN899825">
    <property type="protein sequence ID" value="CUV36102.1"/>
    <property type="molecule type" value="Genomic_DNA"/>
</dbReference>
<evidence type="ECO:0000313" key="15">
    <source>
        <dbReference type="EMBL" id="CUV38436.1"/>
    </source>
</evidence>
<dbReference type="InterPro" id="IPR050343">
    <property type="entry name" value="RsuA_PseudoU_synthase"/>
</dbReference>
<evidence type="ECO:0000256" key="7">
    <source>
        <dbReference type="RuleBase" id="RU003887"/>
    </source>
</evidence>
<dbReference type="SUPFAM" id="SSF55174">
    <property type="entry name" value="Alpha-L RNA-binding motif"/>
    <property type="match status" value="1"/>
</dbReference>
<dbReference type="CDD" id="cd02553">
    <property type="entry name" value="PseudoU_synth_RsuA"/>
    <property type="match status" value="1"/>
</dbReference>
<dbReference type="EMBL" id="LN899823">
    <property type="protein sequence ID" value="CUV23363.1"/>
    <property type="molecule type" value="Genomic_DNA"/>
</dbReference>
<comment type="function">
    <text evidence="5">Responsible for synthesis of pseudouridine from uracil-516 in 16S ribosomal RNA.</text>
</comment>
<evidence type="ECO:0000259" key="8">
    <source>
        <dbReference type="Pfam" id="PF00849"/>
    </source>
</evidence>
<dbReference type="EMBL" id="LN899826">
    <property type="protein sequence ID" value="CUV38436.1"/>
    <property type="molecule type" value="Genomic_DNA"/>
</dbReference>
<reference evidence="19" key="4">
    <citation type="submission" date="2021-10" db="EMBL/GenBank/DDBJ databases">
        <title>Complete genome sequences of five Ralstonia solancearum strains isolated from sunflower.</title>
        <authorList>
            <person name="She X."/>
            <person name="He Z."/>
        </authorList>
    </citation>
    <scope>NUCLEOTIDE SEQUENCE</scope>
    <source>
        <strain evidence="19">RS638</strain>
    </source>
</reference>
<evidence type="ECO:0000313" key="12">
    <source>
        <dbReference type="EMBL" id="CUV23363.1"/>
    </source>
</evidence>
<dbReference type="EC" id="5.4.99.-" evidence="7"/>
<keyword evidence="3 7" id="KW-0413">Isomerase</keyword>
<dbReference type="EMBL" id="CP085043">
    <property type="protein sequence ID" value="UZF14238.1"/>
    <property type="molecule type" value="Genomic_DNA"/>
</dbReference>
<reference evidence="15" key="1">
    <citation type="submission" date="2015-10" db="EMBL/GenBank/DDBJ databases">
        <authorList>
            <person name="Gilbert D.G."/>
        </authorList>
    </citation>
    <scope>NUCLEOTIDE SEQUENCE</scope>
    <source>
        <strain evidence="15">Phyl III-seqv23</strain>
    </source>
</reference>
<evidence type="ECO:0000256" key="6">
    <source>
        <dbReference type="PROSITE-ProRule" id="PRU00182"/>
    </source>
</evidence>
<dbReference type="AlphaFoldDB" id="A0A0K1ZMS8"/>
<evidence type="ECO:0000313" key="17">
    <source>
        <dbReference type="EMBL" id="CUV53358.1"/>
    </source>
</evidence>
<dbReference type="EMBL" id="LN899820">
    <property type="protein sequence ID" value="CUV53358.1"/>
    <property type="molecule type" value="Genomic_DNA"/>
</dbReference>
<evidence type="ECO:0000313" key="16">
    <source>
        <dbReference type="EMBL" id="CUV43847.1"/>
    </source>
</evidence>
<evidence type="ECO:0000313" key="19">
    <source>
        <dbReference type="EMBL" id="UZF14238.1"/>
    </source>
</evidence>
<organism evidence="15">
    <name type="scientific">Ralstonia solanacearum</name>
    <name type="common">Pseudomonas solanacearum</name>
    <dbReference type="NCBI Taxonomy" id="305"/>
    <lineage>
        <taxon>Bacteria</taxon>
        <taxon>Pseudomonadati</taxon>
        <taxon>Pseudomonadota</taxon>
        <taxon>Betaproteobacteria</taxon>
        <taxon>Burkholderiales</taxon>
        <taxon>Burkholderiaceae</taxon>
        <taxon>Ralstonia</taxon>
        <taxon>Ralstonia solanacearum species complex</taxon>
    </lineage>
</organism>
<dbReference type="CDD" id="cd00165">
    <property type="entry name" value="S4"/>
    <property type="match status" value="1"/>
</dbReference>
<comment type="similarity">
    <text evidence="1 7">Belongs to the pseudouridine synthase RsuA family.</text>
</comment>
<dbReference type="InterPro" id="IPR018496">
    <property type="entry name" value="PsdUridine_synth_RsuA/RluB_CS"/>
</dbReference>
<dbReference type="Gene3D" id="3.30.70.580">
    <property type="entry name" value="Pseudouridine synthase I, catalytic domain, N-terminal subdomain"/>
    <property type="match status" value="1"/>
</dbReference>
<dbReference type="NCBIfam" id="TIGR00093">
    <property type="entry name" value="pseudouridine synthase"/>
    <property type="match status" value="1"/>
</dbReference>
<dbReference type="InterPro" id="IPR020103">
    <property type="entry name" value="PsdUridine_synth_cat_dom_sf"/>
</dbReference>
<dbReference type="PANTHER" id="PTHR47683:SF4">
    <property type="entry name" value="PSEUDOURIDINE SYNTHASE"/>
    <property type="match status" value="1"/>
</dbReference>
<dbReference type="InterPro" id="IPR002942">
    <property type="entry name" value="S4_RNA-bd"/>
</dbReference>
<reference evidence="10" key="2">
    <citation type="submission" date="2018-01" db="EMBL/GenBank/DDBJ databases">
        <title>Ralstonia pseudosolanacearum P824 infects blueberry.</title>
        <authorList>
            <person name="Bocsanczy A.M."/>
            <person name="Norman D.J."/>
        </authorList>
    </citation>
    <scope>NUCLEOTIDE SEQUENCE</scope>
    <source>
        <strain evidence="10">P824</strain>
    </source>
</reference>
<dbReference type="GO" id="GO:0000455">
    <property type="term" value="P:enzyme-directed rRNA pseudouridine synthesis"/>
    <property type="evidence" value="ECO:0007669"/>
    <property type="project" value="UniProtKB-ARBA"/>
</dbReference>
<name>A0A0K1ZMS8_RALSL</name>
<comment type="catalytic activity">
    <reaction evidence="4">
        <text>uridine(516) in 16S rRNA = pseudouridine(516) in 16S rRNA</text>
        <dbReference type="Rhea" id="RHEA:38867"/>
        <dbReference type="Rhea" id="RHEA-COMP:10089"/>
        <dbReference type="Rhea" id="RHEA-COMP:10090"/>
        <dbReference type="ChEBI" id="CHEBI:65314"/>
        <dbReference type="ChEBI" id="CHEBI:65315"/>
        <dbReference type="EC" id="5.4.99.19"/>
    </reaction>
</comment>
<proteinExistence type="inferred from homology"/>
<dbReference type="PATRIC" id="fig|305.107.peg.3494"/>
<evidence type="ECO:0000313" key="13">
    <source>
        <dbReference type="EMBL" id="CUV28425.1"/>
    </source>
</evidence>
<evidence type="ECO:0000313" key="14">
    <source>
        <dbReference type="EMBL" id="CUV36102.1"/>
    </source>
</evidence>
<dbReference type="Pfam" id="PF00849">
    <property type="entry name" value="PseudoU_synth_2"/>
    <property type="match status" value="1"/>
</dbReference>
<keyword evidence="2 6" id="KW-0694">RNA-binding</keyword>
<dbReference type="Gene3D" id="3.10.290.10">
    <property type="entry name" value="RNA-binding S4 domain"/>
    <property type="match status" value="1"/>
</dbReference>
<reference evidence="20" key="3">
    <citation type="submission" date="2018-01" db="EMBL/GenBank/DDBJ databases">
        <title>Raltonia solanacearum P824 infects blueberry.</title>
        <authorList>
            <person name="Bocsanczy A.M."/>
            <person name="Norman D.J."/>
        </authorList>
    </citation>
    <scope>NUCLEOTIDE SEQUENCE [LARGE SCALE GENOMIC DNA]</scope>
    <source>
        <strain evidence="20">P824</strain>
    </source>
</reference>
<dbReference type="PANTHER" id="PTHR47683">
    <property type="entry name" value="PSEUDOURIDINE SYNTHASE FAMILY PROTEIN-RELATED"/>
    <property type="match status" value="1"/>
</dbReference>
<evidence type="ECO:0000256" key="4">
    <source>
        <dbReference type="ARBA" id="ARBA00036749"/>
    </source>
</evidence>
<evidence type="ECO:0000256" key="5">
    <source>
        <dbReference type="ARBA" id="ARBA00037590"/>
    </source>
</evidence>
<evidence type="ECO:0000313" key="10">
    <source>
        <dbReference type="EMBL" id="AYA47450.1"/>
    </source>
</evidence>
<protein>
    <recommendedName>
        <fullName evidence="7">Pseudouridine synthase</fullName>
        <ecNumber evidence="7">5.4.99.-</ecNumber>
    </recommendedName>
</protein>
<dbReference type="PROSITE" id="PS01149">
    <property type="entry name" value="PSI_RSU"/>
    <property type="match status" value="1"/>
</dbReference>
<dbReference type="EMBL" id="LN899827">
    <property type="protein sequence ID" value="CUV43847.1"/>
    <property type="molecule type" value="Genomic_DNA"/>
</dbReference>
<feature type="domain" description="RNA-binding S4" evidence="9">
    <location>
        <begin position="12"/>
        <end position="49"/>
    </location>
</feature>
<dbReference type="PROSITE" id="PS50889">
    <property type="entry name" value="S4"/>
    <property type="match status" value="1"/>
</dbReference>
<dbReference type="EMBL" id="LN899821">
    <property type="protein sequence ID" value="CUV17115.1"/>
    <property type="molecule type" value="Genomic_DNA"/>
</dbReference>
<dbReference type="InterPro" id="IPR036986">
    <property type="entry name" value="S4_RNA-bd_sf"/>
</dbReference>
<accession>A0A0K1ZMS8</accession>
<dbReference type="SUPFAM" id="SSF55120">
    <property type="entry name" value="Pseudouridine synthase"/>
    <property type="match status" value="1"/>
</dbReference>
<evidence type="ECO:0000259" key="9">
    <source>
        <dbReference type="Pfam" id="PF01479"/>
    </source>
</evidence>
<evidence type="ECO:0000256" key="2">
    <source>
        <dbReference type="ARBA" id="ARBA00022884"/>
    </source>
</evidence>
<dbReference type="GO" id="GO:0003723">
    <property type="term" value="F:RNA binding"/>
    <property type="evidence" value="ECO:0007669"/>
    <property type="project" value="UniProtKB-KW"/>
</dbReference>
<dbReference type="Gene3D" id="3.30.70.1560">
    <property type="entry name" value="Alpha-L RNA-binding motif"/>
    <property type="match status" value="1"/>
</dbReference>
<evidence type="ECO:0000313" key="20">
    <source>
        <dbReference type="Proteomes" id="UP000262427"/>
    </source>
</evidence>
<evidence type="ECO:0000313" key="18">
    <source>
        <dbReference type="EMBL" id="CUV61838.1"/>
    </source>
</evidence>
<dbReference type="InterPro" id="IPR020094">
    <property type="entry name" value="TruA/RsuA/RluB/E/F_N"/>
</dbReference>
<sequence>MTASSARLPLYRILQSQGFGTRRYCKDLVFAGLVHVNGVEAEDPDAQVDTAGLVLDVDGERWAYHARAYLMLHKPTGFECSQKPRHHPSVYTLLPVPLRERGVQCVGRLDQDTTGLLLLTDDGQFVHTLTSPRHQVPKVYEITTAEPVTDAQVTQLCQGVLLEDEDVPVAAAWAERADACHLRMALTQGKYHQVKRMVAAAGNHVAALHRSAIGGLTLGADLAPGQWRWLESDDLVALDTTPVHPAGAAMGA</sequence>
<evidence type="ECO:0000313" key="11">
    <source>
        <dbReference type="EMBL" id="CUV17115.1"/>
    </source>
</evidence>
<dbReference type="InterPro" id="IPR042092">
    <property type="entry name" value="PsdUridine_s_RsuA/RluB/E/F_cat"/>
</dbReference>
<evidence type="ECO:0000256" key="3">
    <source>
        <dbReference type="ARBA" id="ARBA00023235"/>
    </source>
</evidence>
<feature type="domain" description="Pseudouridine synthase RsuA/RluA-like" evidence="8">
    <location>
        <begin position="69"/>
        <end position="200"/>
    </location>
</feature>
<dbReference type="Proteomes" id="UP000262427">
    <property type="component" value="Chromosome CM"/>
</dbReference>
<gene>
    <name evidence="15" type="primary">rsuA</name>
    <name evidence="19" type="ORF">LH706_14590</name>
    <name evidence="11" type="ORF">PSS4_v1_250011</name>
    <name evidence="18" type="ORF">RD1301_v1_1820027</name>
    <name evidence="10" type="ORF">RSP824_13785</name>
    <name evidence="12" type="ORF">RUN1744_v1_390070</name>
    <name evidence="13" type="ORF">RUN1985_v1_210051</name>
    <name evidence="17" type="ORF">RUN215_v1_120068</name>
    <name evidence="14" type="ORF">TD1301_v1_1880017</name>
    <name evidence="15" type="ORF">TF3108_v1_120070</name>
    <name evidence="16" type="ORF">TO10_v1_110041</name>
</gene>
<dbReference type="Pfam" id="PF01479">
    <property type="entry name" value="S4"/>
    <property type="match status" value="1"/>
</dbReference>
<dbReference type="EMBL" id="LN899822">
    <property type="protein sequence ID" value="CUV61838.1"/>
    <property type="molecule type" value="Genomic_DNA"/>
</dbReference>